<evidence type="ECO:0000313" key="6">
    <source>
        <dbReference type="EMBL" id="KAB0395673.1"/>
    </source>
</evidence>
<evidence type="ECO:0000313" key="7">
    <source>
        <dbReference type="Proteomes" id="UP000437017"/>
    </source>
</evidence>
<evidence type="ECO:0000256" key="4">
    <source>
        <dbReference type="ARBA" id="ARBA00047045"/>
    </source>
</evidence>
<reference evidence="6 7" key="1">
    <citation type="journal article" date="2019" name="PLoS ONE">
        <title>Genomic analyses reveal an absence of contemporary introgressive admixture between fin whales and blue whales, despite known hybrids.</title>
        <authorList>
            <person name="Westbury M.V."/>
            <person name="Petersen B."/>
            <person name="Lorenzen E.D."/>
        </authorList>
    </citation>
    <scope>NUCLEOTIDE SEQUENCE [LARGE SCALE GENOMIC DNA]</scope>
    <source>
        <strain evidence="6">FinWhale-01</strain>
    </source>
</reference>
<dbReference type="SUPFAM" id="SSF47240">
    <property type="entry name" value="Ferritin-like"/>
    <property type="match status" value="1"/>
</dbReference>
<dbReference type="Gene3D" id="1.20.1260.10">
    <property type="match status" value="1"/>
</dbReference>
<dbReference type="GO" id="GO:0006879">
    <property type="term" value="P:intracellular iron ion homeostasis"/>
    <property type="evidence" value="ECO:0007669"/>
    <property type="project" value="InterPro"/>
</dbReference>
<dbReference type="GO" id="GO:0008198">
    <property type="term" value="F:ferrous iron binding"/>
    <property type="evidence" value="ECO:0007669"/>
    <property type="project" value="TreeGrafter"/>
</dbReference>
<dbReference type="GO" id="GO:0008199">
    <property type="term" value="F:ferric iron binding"/>
    <property type="evidence" value="ECO:0007669"/>
    <property type="project" value="InterPro"/>
</dbReference>
<comment type="caution">
    <text evidence="6">The sequence shown here is derived from an EMBL/GenBank/DDBJ whole genome shotgun (WGS) entry which is preliminary data.</text>
</comment>
<gene>
    <name evidence="6" type="ORF">E2I00_016223</name>
</gene>
<comment type="subcellular location">
    <subcellularLocation>
        <location evidence="2">Autolysosome</location>
    </subcellularLocation>
</comment>
<evidence type="ECO:0000256" key="1">
    <source>
        <dbReference type="ARBA" id="ARBA00040044"/>
    </source>
</evidence>
<comment type="subunit">
    <text evidence="4">Oligomer of 24 subunits. There are two types of subunits: L (light) chain and H (heavy) chain. The major chain can be light or heavy, depending on the species and tissue type. The functional molecule forms a roughly spherical shell with a diameter of 12 nm and contains a central cavity into which the insoluble mineral iron core is deposited. Interacts with NCOA4.</text>
</comment>
<dbReference type="OrthoDB" id="10292904at2759"/>
<sequence length="66" mass="6961">MQNQHGGGALFQDVQKLCQDEWGKTQDAVEAAILGEKNLNQALSHLQALGSAPADPTSVTSRRAAS</sequence>
<dbReference type="PANTHER" id="PTHR11431">
    <property type="entry name" value="FERRITIN"/>
    <property type="match status" value="1"/>
</dbReference>
<dbReference type="InterPro" id="IPR012347">
    <property type="entry name" value="Ferritin-like"/>
</dbReference>
<evidence type="ECO:0000256" key="3">
    <source>
        <dbReference type="ARBA" id="ARBA00045578"/>
    </source>
</evidence>
<keyword evidence="7" id="KW-1185">Reference proteome</keyword>
<name>A0A643C604_BALPH</name>
<protein>
    <recommendedName>
        <fullName evidence="1">Ferritin light chain</fullName>
    </recommendedName>
</protein>
<dbReference type="InterPro" id="IPR009078">
    <property type="entry name" value="Ferritin-like_SF"/>
</dbReference>
<accession>A0A643C604</accession>
<comment type="function">
    <text evidence="3">Stores iron in a soluble, non-toxic, readily available form. Important for iron homeostasis. Iron is taken up in the ferrous form and deposited as ferric hydroxides after oxidation. Also plays a role in delivery of iron to cells. Mediates iron uptake in capsule cells of the developing kidney. Delivery to lysosomes by the cargo receptor NCOA4 for autophagic degradation and release or iron.</text>
</comment>
<evidence type="ECO:0000256" key="2">
    <source>
        <dbReference type="ARBA" id="ARBA00044942"/>
    </source>
</evidence>
<organism evidence="6 7">
    <name type="scientific">Balaenoptera physalus</name>
    <name type="common">Fin whale</name>
    <name type="synonym">Balaena physalus</name>
    <dbReference type="NCBI Taxonomy" id="9770"/>
    <lineage>
        <taxon>Eukaryota</taxon>
        <taxon>Metazoa</taxon>
        <taxon>Chordata</taxon>
        <taxon>Craniata</taxon>
        <taxon>Vertebrata</taxon>
        <taxon>Euteleostomi</taxon>
        <taxon>Mammalia</taxon>
        <taxon>Eutheria</taxon>
        <taxon>Laurasiatheria</taxon>
        <taxon>Artiodactyla</taxon>
        <taxon>Whippomorpha</taxon>
        <taxon>Cetacea</taxon>
        <taxon>Mysticeti</taxon>
        <taxon>Balaenopteridae</taxon>
        <taxon>Balaenoptera</taxon>
    </lineage>
</organism>
<keyword evidence="5" id="KW-0408">Iron</keyword>
<dbReference type="InterPro" id="IPR001519">
    <property type="entry name" value="Ferritin"/>
</dbReference>
<dbReference type="EMBL" id="SGJD01002417">
    <property type="protein sequence ID" value="KAB0395673.1"/>
    <property type="molecule type" value="Genomic_DNA"/>
</dbReference>
<keyword evidence="5" id="KW-0479">Metal-binding</keyword>
<feature type="binding site" evidence="5">
    <location>
        <position position="36"/>
    </location>
    <ligand>
        <name>Fe cation</name>
        <dbReference type="ChEBI" id="CHEBI:24875"/>
        <label>1</label>
    </ligand>
</feature>
<dbReference type="GO" id="GO:0044754">
    <property type="term" value="C:autolysosome"/>
    <property type="evidence" value="ECO:0007669"/>
    <property type="project" value="UniProtKB-SubCell"/>
</dbReference>
<evidence type="ECO:0000256" key="5">
    <source>
        <dbReference type="PIRSR" id="PIRSR601519-1"/>
    </source>
</evidence>
<dbReference type="PANTHER" id="PTHR11431:SF47">
    <property type="entry name" value="FERRITIN LIGHT CHAIN"/>
    <property type="match status" value="1"/>
</dbReference>
<dbReference type="AlphaFoldDB" id="A0A643C604"/>
<proteinExistence type="predicted"/>
<dbReference type="GO" id="GO:0006826">
    <property type="term" value="P:iron ion transport"/>
    <property type="evidence" value="ECO:0007669"/>
    <property type="project" value="InterPro"/>
</dbReference>
<dbReference type="Proteomes" id="UP000437017">
    <property type="component" value="Unassembled WGS sequence"/>
</dbReference>